<feature type="domain" description="HNH" evidence="1">
    <location>
        <begin position="38"/>
        <end position="82"/>
    </location>
</feature>
<dbReference type="RefSeq" id="WP_192375802.1">
    <property type="nucleotide sequence ID" value="NZ_CAJHIV010000001.1"/>
</dbReference>
<keyword evidence="3" id="KW-1185">Reference proteome</keyword>
<dbReference type="GO" id="GO:0004519">
    <property type="term" value="F:endonuclease activity"/>
    <property type="evidence" value="ECO:0007669"/>
    <property type="project" value="UniProtKB-KW"/>
</dbReference>
<dbReference type="CDD" id="cd00085">
    <property type="entry name" value="HNHc"/>
    <property type="match status" value="1"/>
</dbReference>
<sequence length="234" mass="26815">MRPVNRGDIPKDNNEAPIIFTEYSDARDALISRIGDYCSYCESPLLAPAVEHIQPKSKEPALEKDWNNFLLACTFCNSVKKDKPINTANFHSYFWADADNTFRAFIYEKDRSPQIDPSLTHAQQQIACETLGLTGLDREPSHPFLTKKDRRWIKRNEAWMKAETAKNNLDQQPTDLMRRQIIDTATSTGFWSVWMTVFVDDIDMRSLLIEAFPNTCPSCFDSTTQTIQRPGGQI</sequence>
<gene>
    <name evidence="2" type="ORF">IE877_16900</name>
</gene>
<dbReference type="InterPro" id="IPR003615">
    <property type="entry name" value="HNH_nuc"/>
</dbReference>
<evidence type="ECO:0000313" key="2">
    <source>
        <dbReference type="EMBL" id="MBD9357533.1"/>
    </source>
</evidence>
<comment type="caution">
    <text evidence="2">The sequence shown here is derived from an EMBL/GenBank/DDBJ whole genome shotgun (WGS) entry which is preliminary data.</text>
</comment>
<dbReference type="Pfam" id="PF01844">
    <property type="entry name" value="HNH"/>
    <property type="match status" value="1"/>
</dbReference>
<evidence type="ECO:0000313" key="3">
    <source>
        <dbReference type="Proteomes" id="UP000652176"/>
    </source>
</evidence>
<protein>
    <submittedName>
        <fullName evidence="2">HNH endonuclease</fullName>
    </submittedName>
</protein>
<dbReference type="EMBL" id="JACXSS010000001">
    <property type="protein sequence ID" value="MBD9357533.1"/>
    <property type="molecule type" value="Genomic_DNA"/>
</dbReference>
<name>A0ABR9D5I7_9GAMM</name>
<proteinExistence type="predicted"/>
<keyword evidence="2" id="KW-0255">Endonuclease</keyword>
<dbReference type="InterPro" id="IPR002711">
    <property type="entry name" value="HNH"/>
</dbReference>
<dbReference type="Gene3D" id="1.10.30.50">
    <property type="match status" value="1"/>
</dbReference>
<organism evidence="2 3">
    <name type="scientific">Methylomonas albis</name>
    <dbReference type="NCBI Taxonomy" id="1854563"/>
    <lineage>
        <taxon>Bacteria</taxon>
        <taxon>Pseudomonadati</taxon>
        <taxon>Pseudomonadota</taxon>
        <taxon>Gammaproteobacteria</taxon>
        <taxon>Methylococcales</taxon>
        <taxon>Methylococcaceae</taxon>
        <taxon>Methylomonas</taxon>
    </lineage>
</organism>
<keyword evidence="2" id="KW-0378">Hydrolase</keyword>
<reference evidence="2 3" key="1">
    <citation type="submission" date="2020-09" db="EMBL/GenBank/DDBJ databases">
        <title>Methylomonas albis sp. nov. and Methylomonas fluvii sp. nov.: Two cold-adapted methanotrophs from the River Elbe and an amended description of Methylovulum psychrotolerans strain Eb1.</title>
        <authorList>
            <person name="Bussmann I.K."/>
            <person name="Klings K.-W."/>
            <person name="Warnstedt J."/>
            <person name="Hoppert M."/>
            <person name="Saborowski A."/>
            <person name="Horn F."/>
            <person name="Liebner S."/>
        </authorList>
    </citation>
    <scope>NUCLEOTIDE SEQUENCE [LARGE SCALE GENOMIC DNA]</scope>
    <source>
        <strain evidence="2 3">EbA</strain>
    </source>
</reference>
<dbReference type="Proteomes" id="UP000652176">
    <property type="component" value="Unassembled WGS sequence"/>
</dbReference>
<keyword evidence="2" id="KW-0540">Nuclease</keyword>
<evidence type="ECO:0000259" key="1">
    <source>
        <dbReference type="Pfam" id="PF01844"/>
    </source>
</evidence>
<accession>A0ABR9D5I7</accession>